<name>A0A1M5YDU9_9BURK</name>
<dbReference type="RefSeq" id="WP_084136070.1">
    <property type="nucleotide sequence ID" value="NZ_FQXE01000009.1"/>
</dbReference>
<dbReference type="OrthoDB" id="8687256at2"/>
<dbReference type="Proteomes" id="UP000184226">
    <property type="component" value="Unassembled WGS sequence"/>
</dbReference>
<evidence type="ECO:0000313" key="3">
    <source>
        <dbReference type="EMBL" id="SHI10241.1"/>
    </source>
</evidence>
<dbReference type="Pfam" id="PF12728">
    <property type="entry name" value="HTH_17"/>
    <property type="match status" value="1"/>
</dbReference>
<sequence>MTTKQTFSSSDKRRTAPAPRRAARARAESARALPMFELSFDVEPVVSIVRRHVTLSKEADEAIKHELIEMLGRATVQLRTADHKSGAHNDDPVLTTEQAAQLVNVSRPYMAKLIDSGVVELHQKVGNQRRVLRSAVTRWQAAERTRQAKALKRLSKDLDEEIFSS</sequence>
<feature type="domain" description="Helix-turn-helix" evidence="2">
    <location>
        <begin position="93"/>
        <end position="142"/>
    </location>
</feature>
<feature type="region of interest" description="Disordered" evidence="1">
    <location>
        <begin position="1"/>
        <end position="26"/>
    </location>
</feature>
<dbReference type="AlphaFoldDB" id="A0A1M5YDU9"/>
<accession>A0A1M5YDU9</accession>
<evidence type="ECO:0000256" key="1">
    <source>
        <dbReference type="SAM" id="MobiDB-lite"/>
    </source>
</evidence>
<dbReference type="EMBL" id="FQXE01000009">
    <property type="protein sequence ID" value="SHI10241.1"/>
    <property type="molecule type" value="Genomic_DNA"/>
</dbReference>
<evidence type="ECO:0000259" key="2">
    <source>
        <dbReference type="Pfam" id="PF12728"/>
    </source>
</evidence>
<evidence type="ECO:0000313" key="4">
    <source>
        <dbReference type="Proteomes" id="UP000184226"/>
    </source>
</evidence>
<protein>
    <submittedName>
        <fullName evidence="3">DNA binding domain-containing protein, excisionase family</fullName>
    </submittedName>
</protein>
<gene>
    <name evidence="3" type="ORF">SAMN04488135_1097</name>
</gene>
<keyword evidence="4" id="KW-1185">Reference proteome</keyword>
<proteinExistence type="predicted"/>
<organism evidence="3 4">
    <name type="scientific">Pollutimonas bauzanensis</name>
    <dbReference type="NCBI Taxonomy" id="658167"/>
    <lineage>
        <taxon>Bacteria</taxon>
        <taxon>Pseudomonadati</taxon>
        <taxon>Pseudomonadota</taxon>
        <taxon>Betaproteobacteria</taxon>
        <taxon>Burkholderiales</taxon>
        <taxon>Alcaligenaceae</taxon>
        <taxon>Pollutimonas</taxon>
    </lineage>
</organism>
<dbReference type="STRING" id="658167.SAMN04488135_1097"/>
<dbReference type="InterPro" id="IPR041657">
    <property type="entry name" value="HTH_17"/>
</dbReference>
<reference evidence="3 4" key="1">
    <citation type="submission" date="2016-11" db="EMBL/GenBank/DDBJ databases">
        <authorList>
            <person name="Jaros S."/>
            <person name="Januszkiewicz K."/>
            <person name="Wedrychowicz H."/>
        </authorList>
    </citation>
    <scope>NUCLEOTIDE SEQUENCE [LARGE SCALE GENOMIC DNA]</scope>
    <source>
        <strain evidence="3 4">CGMCC 1.10190</strain>
    </source>
</reference>
<dbReference type="GO" id="GO:0003677">
    <property type="term" value="F:DNA binding"/>
    <property type="evidence" value="ECO:0007669"/>
    <property type="project" value="InterPro"/>
</dbReference>
<dbReference type="NCBIfam" id="TIGR01764">
    <property type="entry name" value="excise"/>
    <property type="match status" value="1"/>
</dbReference>
<dbReference type="InterPro" id="IPR010093">
    <property type="entry name" value="SinI_DNA-bd"/>
</dbReference>